<dbReference type="EMBL" id="QRDL01000008">
    <property type="protein sequence ID" value="RED00380.1"/>
    <property type="molecule type" value="Genomic_DNA"/>
</dbReference>
<reference evidence="1 2" key="1">
    <citation type="submission" date="2018-07" db="EMBL/GenBank/DDBJ databases">
        <title>Genome sequencing of rice bacterial endophytes.</title>
        <authorList>
            <person name="Venturi V."/>
        </authorList>
    </citation>
    <scope>NUCLEOTIDE SEQUENCE [LARGE SCALE GENOMIC DNA]</scope>
    <source>
        <strain evidence="1 2">AG1002</strain>
    </source>
</reference>
<organism evidence="1 2">
    <name type="scientific">Ectopseudomonas oleovorans</name>
    <name type="common">Pseudomonas oleovorans</name>
    <dbReference type="NCBI Taxonomy" id="301"/>
    <lineage>
        <taxon>Bacteria</taxon>
        <taxon>Pseudomonadati</taxon>
        <taxon>Pseudomonadota</taxon>
        <taxon>Gammaproteobacteria</taxon>
        <taxon>Pseudomonadales</taxon>
        <taxon>Pseudomonadaceae</taxon>
        <taxon>Ectopseudomonas</taxon>
    </lineage>
</organism>
<evidence type="ECO:0000313" key="1">
    <source>
        <dbReference type="EMBL" id="RED00380.1"/>
    </source>
</evidence>
<sequence>MLNNRYRIALGGRSFSPKFQTDPPYAAAWKRGRGLAQAPGSFQVEVTARIGISQSAYAQQERTAKPRKATRENIAAALGIAPDLLDV</sequence>
<protein>
    <submittedName>
        <fullName evidence="1">Uncharacterized protein</fullName>
    </submittedName>
</protein>
<dbReference type="Proteomes" id="UP000256988">
    <property type="component" value="Unassembled WGS sequence"/>
</dbReference>
<proteinExistence type="predicted"/>
<dbReference type="RefSeq" id="WP_115946943.1">
    <property type="nucleotide sequence ID" value="NZ_QRDL01000008.1"/>
</dbReference>
<dbReference type="AlphaFoldDB" id="A0A3D9EDJ6"/>
<dbReference type="GO" id="GO:0003677">
    <property type="term" value="F:DNA binding"/>
    <property type="evidence" value="ECO:0007669"/>
    <property type="project" value="InterPro"/>
</dbReference>
<accession>A0A3D9EDJ6</accession>
<gene>
    <name evidence="1" type="ORF">DFO60_4535</name>
</gene>
<evidence type="ECO:0000313" key="2">
    <source>
        <dbReference type="Proteomes" id="UP000256988"/>
    </source>
</evidence>
<dbReference type="InterPro" id="IPR010982">
    <property type="entry name" value="Lambda_DNA-bd_dom_sf"/>
</dbReference>
<comment type="caution">
    <text evidence="1">The sequence shown here is derived from an EMBL/GenBank/DDBJ whole genome shotgun (WGS) entry which is preliminary data.</text>
</comment>
<dbReference type="Gene3D" id="1.10.260.40">
    <property type="entry name" value="lambda repressor-like DNA-binding domains"/>
    <property type="match status" value="1"/>
</dbReference>
<name>A0A3D9EDJ6_ECTOL</name>